<reference evidence="3 4" key="1">
    <citation type="journal article" date="2018" name="IMA Fungus">
        <title>IMA Genome-F 9: Draft genome sequence of Annulohypoxylon stygium, Aspergillus mulundensis, Berkeleyomyces basicola (syn. Thielaviopsis basicola), Ceratocystis smalleyi, two Cercospora beticola strains, Coleophoma cylindrospora, Fusarium fracticaudum, Phialophora cf. hyalina, and Morchella septimelata.</title>
        <authorList>
            <person name="Wingfield B.D."/>
            <person name="Bills G.F."/>
            <person name="Dong Y."/>
            <person name="Huang W."/>
            <person name="Nel W.J."/>
            <person name="Swalarsk-Parry B.S."/>
            <person name="Vaghefi N."/>
            <person name="Wilken P.M."/>
            <person name="An Z."/>
            <person name="de Beer Z.W."/>
            <person name="De Vos L."/>
            <person name="Chen L."/>
            <person name="Duong T.A."/>
            <person name="Gao Y."/>
            <person name="Hammerbacher A."/>
            <person name="Kikkert J.R."/>
            <person name="Li Y."/>
            <person name="Li H."/>
            <person name="Li K."/>
            <person name="Li Q."/>
            <person name="Liu X."/>
            <person name="Ma X."/>
            <person name="Naidoo K."/>
            <person name="Pethybridge S.J."/>
            <person name="Sun J."/>
            <person name="Steenkamp E.T."/>
            <person name="van der Nest M.A."/>
            <person name="van Wyk S."/>
            <person name="Wingfield M.J."/>
            <person name="Xiong C."/>
            <person name="Yue Q."/>
            <person name="Zhang X."/>
        </authorList>
    </citation>
    <scope>NUCLEOTIDE SEQUENCE [LARGE SCALE GENOMIC DNA]</scope>
    <source>
        <strain evidence="3 4">BP5796</strain>
    </source>
</reference>
<proteinExistence type="predicted"/>
<name>A0A3D8RNZ2_9HELO</name>
<dbReference type="InterPro" id="IPR038921">
    <property type="entry name" value="YOR389W-like"/>
</dbReference>
<dbReference type="PANTHER" id="PTHR35204:SF1">
    <property type="entry name" value="ENTEROTOXIN"/>
    <property type="match status" value="1"/>
</dbReference>
<keyword evidence="4" id="KW-1185">Reference proteome</keyword>
<feature type="compositionally biased region" description="Basic and acidic residues" evidence="1">
    <location>
        <begin position="122"/>
        <end position="132"/>
    </location>
</feature>
<evidence type="ECO:0000313" key="4">
    <source>
        <dbReference type="Proteomes" id="UP000256328"/>
    </source>
</evidence>
<feature type="chain" id="PRO_5017683201" evidence="2">
    <location>
        <begin position="17"/>
        <end position="524"/>
    </location>
</feature>
<keyword evidence="2" id="KW-0732">Signal</keyword>
<evidence type="ECO:0000256" key="2">
    <source>
        <dbReference type="SAM" id="SignalP"/>
    </source>
</evidence>
<protein>
    <submittedName>
        <fullName evidence="3">Uncharacterized protein</fullName>
    </submittedName>
</protein>
<dbReference type="PANTHER" id="PTHR35204">
    <property type="entry name" value="YALI0A21131P"/>
    <property type="match status" value="1"/>
</dbReference>
<sequence>MAKSLFLLLSLPLSLAIPSLQEPILDPAEHGDNFRSANENANLIFNSIHSSMRQWGSSLQHNGMSFFPASIPEGTLFYHGRGTPEPVKGIEWLAFEVEHAENFARGRGGGGPGGRRPPGGPGEERPNGRPDSKGPPGFGEAGYLHVYRTNRRLDKILYIDGMSAGKTDMGTLDTQDILLLENNSTHDGAPMGGEEERAKGLCEMGKQWGGIDGFLRMEAGFEIIYCDFEDGLDFVQAHKRPSGNDGPALNDLHEFEYSRAIAARYHGIGGGRVEIDYSSMVSAFFYPMNLSNPHPDPKQILPRLDSADTDGLARIKSDLKSIWGREKTGSTRWQDVVDMIMARYSDRLQYLGVSPAADIMLSEINNLLNIYIDYNELSTEKSIETCTNHYLIPTTVSTLQDRLIHSAIATVMSKVCNTLFSVRQDLLSENESQAAAAVKIASLNDWLNWTTFLDCGVCKYDEVCYIAVWPWGTVEDHFNPKCKNSTAIGHWQSEGDRYWRGGPGRGRGPPGDGKGPNGPPPMEL</sequence>
<dbReference type="Proteomes" id="UP000256328">
    <property type="component" value="Unassembled WGS sequence"/>
</dbReference>
<comment type="caution">
    <text evidence="3">The sequence shown here is derived from an EMBL/GenBank/DDBJ whole genome shotgun (WGS) entry which is preliminary data.</text>
</comment>
<feature type="signal peptide" evidence="2">
    <location>
        <begin position="1"/>
        <end position="16"/>
    </location>
</feature>
<feature type="compositionally biased region" description="Gly residues" evidence="1">
    <location>
        <begin position="106"/>
        <end position="117"/>
    </location>
</feature>
<organism evidence="3 4">
    <name type="scientific">Coleophoma crateriformis</name>
    <dbReference type="NCBI Taxonomy" id="565419"/>
    <lineage>
        <taxon>Eukaryota</taxon>
        <taxon>Fungi</taxon>
        <taxon>Dikarya</taxon>
        <taxon>Ascomycota</taxon>
        <taxon>Pezizomycotina</taxon>
        <taxon>Leotiomycetes</taxon>
        <taxon>Helotiales</taxon>
        <taxon>Dermateaceae</taxon>
        <taxon>Coleophoma</taxon>
    </lineage>
</organism>
<evidence type="ECO:0000313" key="3">
    <source>
        <dbReference type="EMBL" id="RDW75769.1"/>
    </source>
</evidence>
<accession>A0A3D8RNZ2</accession>
<gene>
    <name evidence="3" type="ORF">BP5796_06590</name>
</gene>
<feature type="compositionally biased region" description="Gly residues" evidence="1">
    <location>
        <begin position="501"/>
        <end position="516"/>
    </location>
</feature>
<dbReference type="AlphaFoldDB" id="A0A3D8RNZ2"/>
<feature type="region of interest" description="Disordered" evidence="1">
    <location>
        <begin position="498"/>
        <end position="524"/>
    </location>
</feature>
<evidence type="ECO:0000256" key="1">
    <source>
        <dbReference type="SAM" id="MobiDB-lite"/>
    </source>
</evidence>
<dbReference type="EMBL" id="PDLN01000009">
    <property type="protein sequence ID" value="RDW75769.1"/>
    <property type="molecule type" value="Genomic_DNA"/>
</dbReference>
<feature type="region of interest" description="Disordered" evidence="1">
    <location>
        <begin position="103"/>
        <end position="141"/>
    </location>
</feature>
<dbReference type="OrthoDB" id="10261782at2759"/>